<accession>A0ABD7JS36</accession>
<dbReference type="Proteomes" id="UP000276985">
    <property type="component" value="Unassembled WGS sequence"/>
</dbReference>
<evidence type="ECO:0000313" key="2">
    <source>
        <dbReference type="EMBL" id="RTS39297.1"/>
    </source>
</evidence>
<feature type="transmembrane region" description="Helical" evidence="1">
    <location>
        <begin position="163"/>
        <end position="180"/>
    </location>
</feature>
<dbReference type="RefSeq" id="WP_003155239.1">
    <property type="nucleotide sequence ID" value="NZ_LFXS01000046.1"/>
</dbReference>
<keyword evidence="1" id="KW-1133">Transmembrane helix</keyword>
<feature type="transmembrane region" description="Helical" evidence="1">
    <location>
        <begin position="29"/>
        <end position="50"/>
    </location>
</feature>
<evidence type="ECO:0000313" key="3">
    <source>
        <dbReference type="Proteomes" id="UP000276985"/>
    </source>
</evidence>
<dbReference type="AlphaFoldDB" id="A0ABD7JS36"/>
<keyword evidence="1" id="KW-0472">Membrane</keyword>
<organism evidence="2 3">
    <name type="scientific">Pseudomonas aeruginosa</name>
    <dbReference type="NCBI Taxonomy" id="287"/>
    <lineage>
        <taxon>Bacteria</taxon>
        <taxon>Pseudomonadati</taxon>
        <taxon>Pseudomonadota</taxon>
        <taxon>Gammaproteobacteria</taxon>
        <taxon>Pseudomonadales</taxon>
        <taxon>Pseudomonadaceae</taxon>
        <taxon>Pseudomonas</taxon>
    </lineage>
</organism>
<protein>
    <submittedName>
        <fullName evidence="2">Uncharacterized protein</fullName>
    </submittedName>
</protein>
<evidence type="ECO:0000256" key="1">
    <source>
        <dbReference type="SAM" id="Phobius"/>
    </source>
</evidence>
<reference evidence="2 3" key="1">
    <citation type="submission" date="2018-12" db="EMBL/GenBank/DDBJ databases">
        <title>Pseudomonas aeruginosa Diversity Panel.</title>
        <authorList>
            <person name="Snesrud E."/>
            <person name="Mcgann P."/>
        </authorList>
    </citation>
    <scope>NUCLEOTIDE SEQUENCE [LARGE SCALE GENOMIC DNA]</scope>
    <source>
        <strain evidence="2 3">MRSN6241</strain>
    </source>
</reference>
<dbReference type="EMBL" id="RXTL01000057">
    <property type="protein sequence ID" value="RTS39297.1"/>
    <property type="molecule type" value="Genomic_DNA"/>
</dbReference>
<comment type="caution">
    <text evidence="2">The sequence shown here is derived from an EMBL/GenBank/DDBJ whole genome shotgun (WGS) entry which is preliminary data.</text>
</comment>
<keyword evidence="1" id="KW-0812">Transmembrane</keyword>
<proteinExistence type="predicted"/>
<name>A0ABD7JS36_PSEAI</name>
<feature type="transmembrane region" description="Helical" evidence="1">
    <location>
        <begin position="65"/>
        <end position="83"/>
    </location>
</feature>
<gene>
    <name evidence="2" type="ORF">DY940_32455</name>
</gene>
<feature type="transmembrane region" description="Helical" evidence="1">
    <location>
        <begin position="130"/>
        <end position="151"/>
    </location>
</feature>
<sequence>MNDRNLGQQFRNGTTAPWMLAAKGLRDDLPFFGAVGLICGLIQWVGYQYFDKANFGSELLQEHVAFNSLLLTVMFLWLAKGLVERLCITKECPRLKAFVAHVASRAVAFASVAAAVIAGFALAASLRGDFGHAFGFMFFATYFIALAEVAANPFFRPGHSRTYVVSIGIIIGMPWSVMLIG</sequence>
<feature type="transmembrane region" description="Helical" evidence="1">
    <location>
        <begin position="103"/>
        <end position="124"/>
    </location>
</feature>